<dbReference type="AlphaFoldDB" id="A0A1B6FD69"/>
<evidence type="ECO:0000313" key="1">
    <source>
        <dbReference type="EMBL" id="JAS48131.1"/>
    </source>
</evidence>
<proteinExistence type="predicted"/>
<feature type="non-terminal residue" evidence="1">
    <location>
        <position position="131"/>
    </location>
</feature>
<name>A0A1B6FD69_9HEMI</name>
<protein>
    <submittedName>
        <fullName evidence="1">Uncharacterized protein</fullName>
    </submittedName>
</protein>
<organism evidence="1">
    <name type="scientific">Cuerna arida</name>
    <dbReference type="NCBI Taxonomy" id="1464854"/>
    <lineage>
        <taxon>Eukaryota</taxon>
        <taxon>Metazoa</taxon>
        <taxon>Ecdysozoa</taxon>
        <taxon>Arthropoda</taxon>
        <taxon>Hexapoda</taxon>
        <taxon>Insecta</taxon>
        <taxon>Pterygota</taxon>
        <taxon>Neoptera</taxon>
        <taxon>Paraneoptera</taxon>
        <taxon>Hemiptera</taxon>
        <taxon>Auchenorrhyncha</taxon>
        <taxon>Membracoidea</taxon>
        <taxon>Cicadellidae</taxon>
        <taxon>Cicadellinae</taxon>
        <taxon>Proconiini</taxon>
        <taxon>Cuerna</taxon>
    </lineage>
</organism>
<reference evidence="1" key="1">
    <citation type="submission" date="2015-11" db="EMBL/GenBank/DDBJ databases">
        <title>De novo transcriptome assembly of four potential Pierce s Disease insect vectors from Arizona vineyards.</title>
        <authorList>
            <person name="Tassone E.E."/>
        </authorList>
    </citation>
    <scope>NUCLEOTIDE SEQUENCE</scope>
</reference>
<dbReference type="EMBL" id="GECZ01021638">
    <property type="protein sequence ID" value="JAS48131.1"/>
    <property type="molecule type" value="Transcribed_RNA"/>
</dbReference>
<gene>
    <name evidence="1" type="ORF">g.49337</name>
</gene>
<accession>A0A1B6FD69</accession>
<sequence>VKTNNNILKLWGRKFSTENMALFKAFLENEDWLPLFNSPIETKYDCFENIFKIYFDLSFPRVQKRINKRKKSWINKELKEEKNSLINLKQTSKETGLEKLQNDFKIKNQHYKFNVLNAKIDYFDEKIKNSE</sequence>
<feature type="non-terminal residue" evidence="1">
    <location>
        <position position="1"/>
    </location>
</feature>